<name>A0A1D1VGW0_RAMVA</name>
<sequence>MLAHNLNAIRVKSKATTECNSLYGRPSRRLPLFIDALAVENHNHTLEHYDQDCAMTGTPTSQTGIAMILYLL</sequence>
<dbReference type="EMBL" id="BDGG01000006">
    <property type="protein sequence ID" value="GAV00161.1"/>
    <property type="molecule type" value="Genomic_DNA"/>
</dbReference>
<evidence type="ECO:0000313" key="1">
    <source>
        <dbReference type="EMBL" id="GAV00161.1"/>
    </source>
</evidence>
<organism evidence="1 2">
    <name type="scientific">Ramazzottius varieornatus</name>
    <name type="common">Water bear</name>
    <name type="synonym">Tardigrade</name>
    <dbReference type="NCBI Taxonomy" id="947166"/>
    <lineage>
        <taxon>Eukaryota</taxon>
        <taxon>Metazoa</taxon>
        <taxon>Ecdysozoa</taxon>
        <taxon>Tardigrada</taxon>
        <taxon>Eutardigrada</taxon>
        <taxon>Parachela</taxon>
        <taxon>Hypsibioidea</taxon>
        <taxon>Ramazzottiidae</taxon>
        <taxon>Ramazzottius</taxon>
    </lineage>
</organism>
<dbReference type="Proteomes" id="UP000186922">
    <property type="component" value="Unassembled WGS sequence"/>
</dbReference>
<proteinExistence type="predicted"/>
<evidence type="ECO:0000313" key="2">
    <source>
        <dbReference type="Proteomes" id="UP000186922"/>
    </source>
</evidence>
<gene>
    <name evidence="1" type="primary">RvY_11048-1</name>
    <name evidence="1" type="synonym">RvY_11048.1</name>
    <name evidence="1" type="ORF">RvY_11048</name>
</gene>
<dbReference type="AlphaFoldDB" id="A0A1D1VGW0"/>
<comment type="caution">
    <text evidence="1">The sequence shown here is derived from an EMBL/GenBank/DDBJ whole genome shotgun (WGS) entry which is preliminary data.</text>
</comment>
<accession>A0A1D1VGW0</accession>
<reference evidence="1 2" key="1">
    <citation type="journal article" date="2016" name="Nat. Commun.">
        <title>Extremotolerant tardigrade genome and improved radiotolerance of human cultured cells by tardigrade-unique protein.</title>
        <authorList>
            <person name="Hashimoto T."/>
            <person name="Horikawa D.D."/>
            <person name="Saito Y."/>
            <person name="Kuwahara H."/>
            <person name="Kozuka-Hata H."/>
            <person name="Shin-I T."/>
            <person name="Minakuchi Y."/>
            <person name="Ohishi K."/>
            <person name="Motoyama A."/>
            <person name="Aizu T."/>
            <person name="Enomoto A."/>
            <person name="Kondo K."/>
            <person name="Tanaka S."/>
            <person name="Hara Y."/>
            <person name="Koshikawa S."/>
            <person name="Sagara H."/>
            <person name="Miura T."/>
            <person name="Yokobori S."/>
            <person name="Miyagawa K."/>
            <person name="Suzuki Y."/>
            <person name="Kubo T."/>
            <person name="Oyama M."/>
            <person name="Kohara Y."/>
            <person name="Fujiyama A."/>
            <person name="Arakawa K."/>
            <person name="Katayama T."/>
            <person name="Toyoda A."/>
            <person name="Kunieda T."/>
        </authorList>
    </citation>
    <scope>NUCLEOTIDE SEQUENCE [LARGE SCALE GENOMIC DNA]</scope>
    <source>
        <strain evidence="1 2">YOKOZUNA-1</strain>
    </source>
</reference>
<protein>
    <submittedName>
        <fullName evidence="1">Uncharacterized protein</fullName>
    </submittedName>
</protein>
<keyword evidence="2" id="KW-1185">Reference proteome</keyword>